<accession>A0A8S5ULJ0</accession>
<evidence type="ECO:0000256" key="1">
    <source>
        <dbReference type="SAM" id="Phobius"/>
    </source>
</evidence>
<organism evidence="2">
    <name type="scientific">Phage sp. ctOz71</name>
    <dbReference type="NCBI Taxonomy" id="2825793"/>
    <lineage>
        <taxon>Viruses</taxon>
    </lineage>
</organism>
<name>A0A8S5ULJ0_9VIRU</name>
<keyword evidence="1" id="KW-1133">Transmembrane helix</keyword>
<reference evidence="2" key="1">
    <citation type="journal article" date="2021" name="Proc. Natl. Acad. Sci. U.S.A.">
        <title>A Catalog of Tens of Thousands of Viruses from Human Metagenomes Reveals Hidden Associations with Chronic Diseases.</title>
        <authorList>
            <person name="Tisza M.J."/>
            <person name="Buck C.B."/>
        </authorList>
    </citation>
    <scope>NUCLEOTIDE SEQUENCE</scope>
    <source>
        <strain evidence="2">CtOz71</strain>
    </source>
</reference>
<keyword evidence="1" id="KW-0812">Transmembrane</keyword>
<feature type="transmembrane region" description="Helical" evidence="1">
    <location>
        <begin position="20"/>
        <end position="41"/>
    </location>
</feature>
<keyword evidence="1" id="KW-0472">Membrane</keyword>
<dbReference type="EMBL" id="BK016108">
    <property type="protein sequence ID" value="DAF95369.1"/>
    <property type="molecule type" value="Genomic_DNA"/>
</dbReference>
<evidence type="ECO:0000313" key="2">
    <source>
        <dbReference type="EMBL" id="DAF95369.1"/>
    </source>
</evidence>
<feature type="transmembrane region" description="Helical" evidence="1">
    <location>
        <begin position="47"/>
        <end position="68"/>
    </location>
</feature>
<sequence>MAKNTNTTNTNIINKVTKPFAKGLTILDLVARLALGIAVWFVPVPKFMVYAATFLGAVAAFQTAAMLWKAQK</sequence>
<protein>
    <submittedName>
        <fullName evidence="2">Uncharacterized protein</fullName>
    </submittedName>
</protein>
<proteinExistence type="predicted"/>